<feature type="compositionally biased region" description="Polar residues" evidence="1">
    <location>
        <begin position="417"/>
        <end position="447"/>
    </location>
</feature>
<protein>
    <recommendedName>
        <fullName evidence="4">PX domain-containing protein</fullName>
    </recommendedName>
</protein>
<feature type="compositionally biased region" description="Basic and acidic residues" evidence="1">
    <location>
        <begin position="449"/>
        <end position="459"/>
    </location>
</feature>
<dbReference type="EMBL" id="CAJMWZ010006930">
    <property type="protein sequence ID" value="CAE6529459.1"/>
    <property type="molecule type" value="Genomic_DNA"/>
</dbReference>
<dbReference type="InterPro" id="IPR036871">
    <property type="entry name" value="PX_dom_sf"/>
</dbReference>
<feature type="region of interest" description="Disordered" evidence="1">
    <location>
        <begin position="211"/>
        <end position="257"/>
    </location>
</feature>
<feature type="compositionally biased region" description="Polar residues" evidence="1">
    <location>
        <begin position="240"/>
        <end position="257"/>
    </location>
</feature>
<accession>A0A8H3DIE1</accession>
<dbReference type="Gene3D" id="3.30.1520.10">
    <property type="entry name" value="Phox-like domain"/>
    <property type="match status" value="1"/>
</dbReference>
<feature type="compositionally biased region" description="Low complexity" evidence="1">
    <location>
        <begin position="461"/>
        <end position="472"/>
    </location>
</feature>
<dbReference type="Proteomes" id="UP000663850">
    <property type="component" value="Unassembled WGS sequence"/>
</dbReference>
<dbReference type="AlphaFoldDB" id="A0A8H3DIE1"/>
<feature type="region of interest" description="Disordered" evidence="1">
    <location>
        <begin position="341"/>
        <end position="486"/>
    </location>
</feature>
<reference evidence="2" key="1">
    <citation type="submission" date="2021-01" db="EMBL/GenBank/DDBJ databases">
        <authorList>
            <person name="Kaushik A."/>
        </authorList>
    </citation>
    <scope>NUCLEOTIDE SEQUENCE</scope>
    <source>
        <strain evidence="2">Type strain: AG8-Rh-89/</strain>
    </source>
</reference>
<feature type="compositionally biased region" description="Basic and acidic residues" evidence="1">
    <location>
        <begin position="387"/>
        <end position="397"/>
    </location>
</feature>
<feature type="compositionally biased region" description="Low complexity" evidence="1">
    <location>
        <begin position="715"/>
        <end position="725"/>
    </location>
</feature>
<evidence type="ECO:0008006" key="4">
    <source>
        <dbReference type="Google" id="ProtNLM"/>
    </source>
</evidence>
<organism evidence="2 3">
    <name type="scientific">Rhizoctonia solani</name>
    <dbReference type="NCBI Taxonomy" id="456999"/>
    <lineage>
        <taxon>Eukaryota</taxon>
        <taxon>Fungi</taxon>
        <taxon>Dikarya</taxon>
        <taxon>Basidiomycota</taxon>
        <taxon>Agaricomycotina</taxon>
        <taxon>Agaricomycetes</taxon>
        <taxon>Cantharellales</taxon>
        <taxon>Ceratobasidiaceae</taxon>
        <taxon>Rhizoctonia</taxon>
    </lineage>
</organism>
<dbReference type="GO" id="GO:0035091">
    <property type="term" value="F:phosphatidylinositol binding"/>
    <property type="evidence" value="ECO:0007669"/>
    <property type="project" value="InterPro"/>
</dbReference>
<evidence type="ECO:0000313" key="2">
    <source>
        <dbReference type="EMBL" id="CAE6529459.1"/>
    </source>
</evidence>
<feature type="compositionally biased region" description="Polar residues" evidence="1">
    <location>
        <begin position="221"/>
        <end position="232"/>
    </location>
</feature>
<sequence length="766" mass="82254">MSFTHMGAGLASPDSSSSQMYRRGILIHCPSEFSVDIVSPMKEGSSWHYGLRIKPLPSLSMSPPGGPPADAKQKRVKGYEIHRKWEDCLDLQRILEKEYAALAKARKSKGGKKGSVYGNPLRAASFDSLPTGPDPKTIPNDVHAFIPRLAAKSSLFRGASGSALVQQRSEEFNEFISALFGPGTPALIDATRQTPAVREWFGFWRRDRDAMRRRDDERTSIAPSNRQLSIATSDVPPLPTGNQDRSTSPYTSSPLAQTAYESTPIVLDTRPSHEITYEDLAAALDTFPMPPTPRDGPATLEPLAKSPRSNRFVPIVQRRLGLVRGEAARKSAFRNAQFFDAPVPISPLPSAPGSAAPSDYEYESDAQQFETVRGPRAASRSTSALAEDEKPNVERSRRTTSPSRSSAFMLPTPPSASPRSSQTSAWSMGTSSSVLQTLSRSGTSEEPSANDRSEIEKMRKLSLSSLSSSSSRRPPPIPPRSSLRRISSAYACKESDAKATTKPPVPQVPVRAVVYDEEEPEFEILTHTVLNSYFEDARLSLLSSECGVSSHSGSSIRRSMTPSIASAYSTSSAGGRESINGVPPPPPPPVPALPPTPTTGLILPNEIVLKAVCPVGDSIVLCRVSRTAQLSSVRTMLASKFRQAAGVQLDLLEHGFVLGYLNQRQQQQQHLRPGTASGRPGTAGGRPGTAGSRPGTAGGPPIPSRSTGRPGTAPSGGRTRSLSLSSVAACADPTHLSLIVTQRDWENAVARHGEKMTVRVLLASSD</sequence>
<comment type="caution">
    <text evidence="2">The sequence shown here is derived from an EMBL/GenBank/DDBJ whole genome shotgun (WGS) entry which is preliminary data.</text>
</comment>
<feature type="region of interest" description="Disordered" evidence="1">
    <location>
        <begin position="566"/>
        <end position="597"/>
    </location>
</feature>
<feature type="region of interest" description="Disordered" evidence="1">
    <location>
        <begin position="667"/>
        <end position="725"/>
    </location>
</feature>
<name>A0A8H3DIE1_9AGAM</name>
<feature type="compositionally biased region" description="Pro residues" evidence="1">
    <location>
        <begin position="582"/>
        <end position="597"/>
    </location>
</feature>
<evidence type="ECO:0000313" key="3">
    <source>
        <dbReference type="Proteomes" id="UP000663850"/>
    </source>
</evidence>
<proteinExistence type="predicted"/>
<feature type="compositionally biased region" description="Low complexity" evidence="1">
    <location>
        <begin position="667"/>
        <end position="680"/>
    </location>
</feature>
<evidence type="ECO:0000256" key="1">
    <source>
        <dbReference type="SAM" id="MobiDB-lite"/>
    </source>
</evidence>
<gene>
    <name evidence="2" type="ORF">RDB_LOCUS128478</name>
</gene>